<accession>A0A3D8M485</accession>
<dbReference type="Gene3D" id="3.40.190.10">
    <property type="entry name" value="Periplasmic binding protein-like II"/>
    <property type="match status" value="2"/>
</dbReference>
<comment type="domain">
    <text evidence="8">The N-terminal domain does not have lytic activity and probably modulates enzymatic activity. The C-terminal domain is the catalytic active domain.</text>
</comment>
<evidence type="ECO:0000256" key="8">
    <source>
        <dbReference type="HAMAP-Rule" id="MF_02016"/>
    </source>
</evidence>
<evidence type="ECO:0000259" key="9">
    <source>
        <dbReference type="SMART" id="SM00062"/>
    </source>
</evidence>
<evidence type="ECO:0000256" key="4">
    <source>
        <dbReference type="ARBA" id="ARBA00023136"/>
    </source>
</evidence>
<keyword evidence="5 8" id="KW-0998">Cell outer membrane</keyword>
<dbReference type="CDD" id="cd01009">
    <property type="entry name" value="PBP2_YfhD_N"/>
    <property type="match status" value="1"/>
</dbReference>
<dbReference type="PROSITE" id="PS00922">
    <property type="entry name" value="TRANSGLYCOSYLASE"/>
    <property type="match status" value="1"/>
</dbReference>
<proteinExistence type="inferred from homology"/>
<dbReference type="GO" id="GO:0071555">
    <property type="term" value="P:cell wall organization"/>
    <property type="evidence" value="ECO:0007669"/>
    <property type="project" value="UniProtKB-KW"/>
</dbReference>
<comment type="similarity">
    <text evidence="1">Belongs to the transglycosylase Slt family.</text>
</comment>
<feature type="chain" id="PRO_5017840062" description="Membrane-bound lytic murein transglycosylase F" evidence="8">
    <location>
        <begin position="25"/>
        <end position="464"/>
    </location>
</feature>
<comment type="similarity">
    <text evidence="8">In the N-terminal section; belongs to the bacterial solute-binding protein 3 family.</text>
</comment>
<reference evidence="11" key="1">
    <citation type="submission" date="2018-08" db="EMBL/GenBank/DDBJ databases">
        <authorList>
            <person name="Zhang J."/>
            <person name="Du Z.-J."/>
        </authorList>
    </citation>
    <scope>NUCLEOTIDE SEQUENCE [LARGE SCALE GENOMIC DNA]</scope>
    <source>
        <strain evidence="11">KCTC 52655</strain>
    </source>
</reference>
<protein>
    <recommendedName>
        <fullName evidence="8">Membrane-bound lytic murein transglycosylase F</fullName>
        <ecNumber evidence="8">4.2.2.n1</ecNumber>
    </recommendedName>
    <alternativeName>
        <fullName evidence="8">Murein lyase F</fullName>
    </alternativeName>
</protein>
<dbReference type="PANTHER" id="PTHR35936:SF32">
    <property type="entry name" value="MEMBRANE-BOUND LYTIC MUREIN TRANSGLYCOSYLASE F"/>
    <property type="match status" value="1"/>
</dbReference>
<comment type="function">
    <text evidence="8">Murein-degrading enzyme that degrades murein glycan strands and insoluble, high-molecular weight murein sacculi, with the concomitant formation of a 1,6-anhydromuramoyl product. Lytic transglycosylases (LTs) play an integral role in the metabolism of the peptidoglycan (PG) sacculus. Their lytic action creates space within the PG sacculus to allow for its expansion as well as for the insertion of various structures such as secretion systems and flagella.</text>
</comment>
<keyword evidence="11" id="KW-1185">Reference proteome</keyword>
<name>A0A3D8M485_9ALTE</name>
<dbReference type="PANTHER" id="PTHR35936">
    <property type="entry name" value="MEMBRANE-BOUND LYTIC MUREIN TRANSGLYCOSYLASE F"/>
    <property type="match status" value="1"/>
</dbReference>
<comment type="caution">
    <text evidence="10">The sequence shown here is derived from an EMBL/GenBank/DDBJ whole genome shotgun (WGS) entry which is preliminary data.</text>
</comment>
<dbReference type="InterPro" id="IPR008258">
    <property type="entry name" value="Transglycosylase_SLT_dom_1"/>
</dbReference>
<comment type="similarity">
    <text evidence="2">Belongs to the bacterial solute-binding protein 3 family.</text>
</comment>
<dbReference type="Proteomes" id="UP000256561">
    <property type="component" value="Unassembled WGS sequence"/>
</dbReference>
<keyword evidence="7 8" id="KW-0961">Cell wall biogenesis/degradation</keyword>
<evidence type="ECO:0000313" key="11">
    <source>
        <dbReference type="Proteomes" id="UP000256561"/>
    </source>
</evidence>
<sequence length="464" mass="52833" precursor="true">MGCMGFIRKLKRLPGYLLATVLLASCTQPEVPNALSELIDRQVLRVGTLYGLTTYYNGVDGPMGFEYELAQGFADYLGIELQVYPYYSYNSLLEQVASGNLDIVAAGDAISPQLANRFKFGPAYQQVSQKLVYRQGATRPANLESLSAPILVVEGSSHARTLRNENVALPDLKWRVTDDRDAEELLQMVAEGELTYTVADTNILDLQRRRYPQLSIGFTLRQLQSIAWVLNADQDDSLRAALIEYFGMIQQNGTFKVLEEKYFGHVRQFNYVDTRAFIQAAESVLPQYQPLFQQYAGAMDWRLLAAMSYQESHWKPDATSYTGVKGLMMLTRDTAREMNVSSRTDAEQSIRGGTEYFASLLERIPARIASPDRIWLALAAYNIGLGHLEDARVLTQKQGGNPDLWVDVKQRLPLLRQKKYYRITKFGYARGDEALQYVENIRRYYDTLVWLDERQTAQVRYSME</sequence>
<comment type="caution">
    <text evidence="8">Lacks conserved residue(s) required for the propagation of feature annotation.</text>
</comment>
<dbReference type="HAMAP" id="MF_02016">
    <property type="entry name" value="MltF"/>
    <property type="match status" value="1"/>
</dbReference>
<dbReference type="InterPro" id="IPR001638">
    <property type="entry name" value="Solute-binding_3/MltF_N"/>
</dbReference>
<dbReference type="Gene3D" id="1.10.530.10">
    <property type="match status" value="1"/>
</dbReference>
<comment type="catalytic activity">
    <reaction evidence="8">
        <text>Exolytic cleavage of the (1-&gt;4)-beta-glycosidic linkage between N-acetylmuramic acid (MurNAc) and N-acetylglucosamine (GlcNAc) residues in peptidoglycan, from either the reducing or the non-reducing ends of the peptidoglycan chains, with concomitant formation of a 1,6-anhydrobond in the MurNAc residue.</text>
        <dbReference type="EC" id="4.2.2.n1"/>
    </reaction>
</comment>
<dbReference type="InterPro" id="IPR023703">
    <property type="entry name" value="MltF"/>
</dbReference>
<evidence type="ECO:0000256" key="5">
    <source>
        <dbReference type="ARBA" id="ARBA00023237"/>
    </source>
</evidence>
<dbReference type="Pfam" id="PF01464">
    <property type="entry name" value="SLT"/>
    <property type="match status" value="1"/>
</dbReference>
<evidence type="ECO:0000256" key="7">
    <source>
        <dbReference type="ARBA" id="ARBA00023316"/>
    </source>
</evidence>
<dbReference type="SUPFAM" id="SSF53955">
    <property type="entry name" value="Lysozyme-like"/>
    <property type="match status" value="1"/>
</dbReference>
<comment type="subcellular location">
    <subcellularLocation>
        <location evidence="8">Cell outer membrane</location>
        <topology evidence="8">Peripheral membrane protein</topology>
    </subcellularLocation>
    <text evidence="8">Attached to the inner leaflet of the outer membrane.</text>
</comment>
<feature type="domain" description="Solute-binding protein family 3/N-terminal" evidence="9">
    <location>
        <begin position="43"/>
        <end position="266"/>
    </location>
</feature>
<dbReference type="InterPro" id="IPR023346">
    <property type="entry name" value="Lysozyme-like_dom_sf"/>
</dbReference>
<keyword evidence="4 8" id="KW-0472">Membrane</keyword>
<dbReference type="GO" id="GO:0008933">
    <property type="term" value="F:peptidoglycan lytic transglycosylase activity"/>
    <property type="evidence" value="ECO:0007669"/>
    <property type="project" value="UniProtKB-UniRule"/>
</dbReference>
<evidence type="ECO:0000256" key="2">
    <source>
        <dbReference type="ARBA" id="ARBA00010333"/>
    </source>
</evidence>
<organism evidence="10 11">
    <name type="scientific">Alteromonas aestuariivivens</name>
    <dbReference type="NCBI Taxonomy" id="1938339"/>
    <lineage>
        <taxon>Bacteria</taxon>
        <taxon>Pseudomonadati</taxon>
        <taxon>Pseudomonadota</taxon>
        <taxon>Gammaproteobacteria</taxon>
        <taxon>Alteromonadales</taxon>
        <taxon>Alteromonadaceae</taxon>
        <taxon>Alteromonas/Salinimonas group</taxon>
        <taxon>Alteromonas</taxon>
    </lineage>
</organism>
<dbReference type="GO" id="GO:0009253">
    <property type="term" value="P:peptidoglycan catabolic process"/>
    <property type="evidence" value="ECO:0007669"/>
    <property type="project" value="TreeGrafter"/>
</dbReference>
<feature type="region of interest" description="LT domain" evidence="8">
    <location>
        <begin position="267"/>
        <end position="464"/>
    </location>
</feature>
<evidence type="ECO:0000256" key="6">
    <source>
        <dbReference type="ARBA" id="ARBA00023239"/>
    </source>
</evidence>
<dbReference type="GO" id="GO:0016998">
    <property type="term" value="P:cell wall macromolecule catabolic process"/>
    <property type="evidence" value="ECO:0007669"/>
    <property type="project" value="UniProtKB-UniRule"/>
</dbReference>
<comment type="similarity">
    <text evidence="8">In the C-terminal section; belongs to the transglycosylase Slt family.</text>
</comment>
<dbReference type="Pfam" id="PF00497">
    <property type="entry name" value="SBP_bac_3"/>
    <property type="match status" value="1"/>
</dbReference>
<evidence type="ECO:0000313" key="10">
    <source>
        <dbReference type="EMBL" id="RDV24418.1"/>
    </source>
</evidence>
<dbReference type="EC" id="4.2.2.n1" evidence="8"/>
<dbReference type="OrthoDB" id="9815002at2"/>
<evidence type="ECO:0000256" key="3">
    <source>
        <dbReference type="ARBA" id="ARBA00022729"/>
    </source>
</evidence>
<dbReference type="SUPFAM" id="SSF53850">
    <property type="entry name" value="Periplasmic binding protein-like II"/>
    <property type="match status" value="1"/>
</dbReference>
<dbReference type="EMBL" id="QRHA01000011">
    <property type="protein sequence ID" value="RDV24418.1"/>
    <property type="molecule type" value="Genomic_DNA"/>
</dbReference>
<evidence type="ECO:0000256" key="1">
    <source>
        <dbReference type="ARBA" id="ARBA00007734"/>
    </source>
</evidence>
<keyword evidence="6 8" id="KW-0456">Lyase</keyword>
<dbReference type="CDD" id="cd13403">
    <property type="entry name" value="MLTF-like"/>
    <property type="match status" value="1"/>
</dbReference>
<feature type="active site" evidence="8">
    <location>
        <position position="311"/>
    </location>
</feature>
<dbReference type="InterPro" id="IPR000189">
    <property type="entry name" value="Transglyc_AS"/>
</dbReference>
<dbReference type="SMART" id="SM00062">
    <property type="entry name" value="PBPb"/>
    <property type="match status" value="1"/>
</dbReference>
<feature type="signal peptide" evidence="8">
    <location>
        <begin position="1"/>
        <end position="24"/>
    </location>
</feature>
<keyword evidence="3 8" id="KW-0732">Signal</keyword>
<gene>
    <name evidence="8" type="primary">mltF</name>
    <name evidence="10" type="ORF">DXV75_14480</name>
</gene>
<dbReference type="NCBIfam" id="NF008112">
    <property type="entry name" value="PRK10859.1"/>
    <property type="match status" value="1"/>
</dbReference>
<dbReference type="AlphaFoldDB" id="A0A3D8M485"/>
<dbReference type="GO" id="GO:0009279">
    <property type="term" value="C:cell outer membrane"/>
    <property type="evidence" value="ECO:0007669"/>
    <property type="project" value="UniProtKB-SubCell"/>
</dbReference>